<reference evidence="1 2" key="1">
    <citation type="submission" date="2021-01" db="EMBL/GenBank/DDBJ databases">
        <title>Whole genome sequence of Paenibacillus sonchi LMG 24727 for comparative genomics.</title>
        <authorList>
            <person name="Lee G."/>
            <person name="Kim M.-J."/>
            <person name="Lim K."/>
            <person name="Shin J.-H."/>
        </authorList>
    </citation>
    <scope>NUCLEOTIDE SEQUENCE [LARGE SCALE GENOMIC DNA]</scope>
    <source>
        <strain evidence="1 2">LMG 24727</strain>
    </source>
</reference>
<dbReference type="RefSeq" id="WP_039833830.1">
    <property type="nucleotide sequence ID" value="NZ_CP068595.1"/>
</dbReference>
<organism evidence="1 2">
    <name type="scientific">Paenibacillus sonchi</name>
    <dbReference type="NCBI Taxonomy" id="373687"/>
    <lineage>
        <taxon>Bacteria</taxon>
        <taxon>Bacillati</taxon>
        <taxon>Bacillota</taxon>
        <taxon>Bacilli</taxon>
        <taxon>Bacillales</taxon>
        <taxon>Paenibacillaceae</taxon>
        <taxon>Paenibacillus</taxon>
        <taxon>Paenibacillus sonchi group</taxon>
    </lineage>
</organism>
<name>A0A974P8X7_9BACL</name>
<proteinExistence type="predicted"/>
<accession>A0A974P8X7</accession>
<dbReference type="AlphaFoldDB" id="A0A974P8X7"/>
<protein>
    <submittedName>
        <fullName evidence="1">Uncharacterized protein</fullName>
    </submittedName>
</protein>
<gene>
    <name evidence="1" type="ORF">JI735_19720</name>
</gene>
<dbReference type="Proteomes" id="UP000595841">
    <property type="component" value="Chromosome"/>
</dbReference>
<keyword evidence="2" id="KW-1185">Reference proteome</keyword>
<evidence type="ECO:0000313" key="1">
    <source>
        <dbReference type="EMBL" id="QQZ58958.1"/>
    </source>
</evidence>
<dbReference type="KEGG" id="pson:JI735_19720"/>
<evidence type="ECO:0000313" key="2">
    <source>
        <dbReference type="Proteomes" id="UP000595841"/>
    </source>
</evidence>
<sequence length="157" mass="18515">MFNWKKAEKSIDVNLETERKALSFAAEERERRRKTETFISTISKVLQIVIPDFFGSDEQEIELGNSIFYNMGKKNFYILTYVVVGVDGTEKDEGKVDILSLKGKPFWENVQQIMEYAHTLLDDLERREAGRQQLMNDMDLLNRHMEQKEALWYSPRL</sequence>
<dbReference type="EMBL" id="CP068595">
    <property type="protein sequence ID" value="QQZ58958.1"/>
    <property type="molecule type" value="Genomic_DNA"/>
</dbReference>